<feature type="transmembrane region" description="Helical" evidence="8">
    <location>
        <begin position="177"/>
        <end position="199"/>
    </location>
</feature>
<dbReference type="FunFam" id="1.20.1250.20:FF:000100">
    <property type="entry name" value="MFS sugar transporter, putative"/>
    <property type="match status" value="1"/>
</dbReference>
<evidence type="ECO:0000256" key="1">
    <source>
        <dbReference type="ARBA" id="ARBA00004141"/>
    </source>
</evidence>
<dbReference type="PANTHER" id="PTHR48020:SF26">
    <property type="entry name" value="MYO-INOSITOL TRANSPORTER, PUTATIVE (AFU_ORTHOLOGUE AFUA_4G01560)-RELATED"/>
    <property type="match status" value="1"/>
</dbReference>
<evidence type="ECO:0000256" key="5">
    <source>
        <dbReference type="ARBA" id="ARBA00022989"/>
    </source>
</evidence>
<reference evidence="10" key="1">
    <citation type="submission" date="2022-11" db="EMBL/GenBank/DDBJ databases">
        <authorList>
            <person name="Petersen C."/>
        </authorList>
    </citation>
    <scope>NUCLEOTIDE SEQUENCE</scope>
    <source>
        <strain evidence="10">IBT 34128</strain>
    </source>
</reference>
<dbReference type="GO" id="GO:0015798">
    <property type="term" value="P:myo-inositol transport"/>
    <property type="evidence" value="ECO:0007669"/>
    <property type="project" value="UniProtKB-ARBA"/>
</dbReference>
<feature type="transmembrane region" description="Helical" evidence="8">
    <location>
        <begin position="457"/>
        <end position="477"/>
    </location>
</feature>
<dbReference type="NCBIfam" id="TIGR00879">
    <property type="entry name" value="SP"/>
    <property type="match status" value="1"/>
</dbReference>
<dbReference type="PROSITE" id="PS50850">
    <property type="entry name" value="MFS"/>
    <property type="match status" value="1"/>
</dbReference>
<dbReference type="Pfam" id="PF00083">
    <property type="entry name" value="Sugar_tr"/>
    <property type="match status" value="1"/>
</dbReference>
<reference evidence="10" key="2">
    <citation type="journal article" date="2023" name="IMA Fungus">
        <title>Comparative genomic study of the Penicillium genus elucidates a diverse pangenome and 15 lateral gene transfer events.</title>
        <authorList>
            <person name="Petersen C."/>
            <person name="Sorensen T."/>
            <person name="Nielsen M.R."/>
            <person name="Sondergaard T.E."/>
            <person name="Sorensen J.L."/>
            <person name="Fitzpatrick D.A."/>
            <person name="Frisvad J.C."/>
            <person name="Nielsen K.L."/>
        </authorList>
    </citation>
    <scope>NUCLEOTIDE SEQUENCE</scope>
    <source>
        <strain evidence="10">IBT 34128</strain>
    </source>
</reference>
<feature type="transmembrane region" description="Helical" evidence="8">
    <location>
        <begin position="522"/>
        <end position="540"/>
    </location>
</feature>
<dbReference type="InterPro" id="IPR005829">
    <property type="entry name" value="Sugar_transporter_CS"/>
</dbReference>
<dbReference type="InterPro" id="IPR050814">
    <property type="entry name" value="Myo-inositol_Transporter"/>
</dbReference>
<dbReference type="GeneID" id="81393229"/>
<feature type="transmembrane region" description="Helical" evidence="8">
    <location>
        <begin position="361"/>
        <end position="381"/>
    </location>
</feature>
<feature type="transmembrane region" description="Helical" evidence="8">
    <location>
        <begin position="236"/>
        <end position="258"/>
    </location>
</feature>
<dbReference type="InterPro" id="IPR020846">
    <property type="entry name" value="MFS_dom"/>
</dbReference>
<dbReference type="InterPro" id="IPR005828">
    <property type="entry name" value="MFS_sugar_transport-like"/>
</dbReference>
<dbReference type="SUPFAM" id="SSF103473">
    <property type="entry name" value="MFS general substrate transporter"/>
    <property type="match status" value="1"/>
</dbReference>
<dbReference type="GO" id="GO:0016020">
    <property type="term" value="C:membrane"/>
    <property type="evidence" value="ECO:0007669"/>
    <property type="project" value="UniProtKB-SubCell"/>
</dbReference>
<dbReference type="InterPro" id="IPR036259">
    <property type="entry name" value="MFS_trans_sf"/>
</dbReference>
<sequence length="593" mass="67692">MEKDDHFSSEKLDVLDAGMNLKEHAQLEAHDKLRNPLMGLSKEELFADVETFARDHQLEPILEDLQKGALVARDPKSFESLEELSESEKELFRRETTHRYHQPAMLFFMTGLCAGSAIVQGMDQTAVNGAQEYYFAEFGVTDRSLQGFLNGAPYLCSALVGSWTTAPLNRWFGRRGCIFISCLISFAASFWMAAAHTWWNLLLGRFLLGFAVGAKSTTTPVYGAECSPANIRGSLVMMWQMWTAFGIMLGFIASVAFMDVKHATIPGLNWRLMLGSTAIPPMIVCIMVYFCPESPRWYMTRGNYQKAYNALCRLRSTPLQAARDLYYIHSALTSEEKLREGKNLLRELFTVPRNRRGLQSAFFVMFMQQFCGVNAIMYYSSSMFRNAGFDLRTALITSLGCGITNWLFAIPAVYTIDTFGRRNLLLVTFPLMALFHLLTGFSFWIENNVAKTACVATFIYLFMIVYSPGAGPVPFTYSAEAFPLYVRDIGMSFATATTWLFNFIISFTWPEINEKFTPQGGFAYYAAWNVFGWIVCYFCLPETKALSLEELDQVFSIPTRRHASHYWAMLPWYLRKYFLRQDVGPQRQLYDYE</sequence>
<keyword evidence="6 8" id="KW-0472">Membrane</keyword>
<keyword evidence="3 7" id="KW-0813">Transport</keyword>
<keyword evidence="4 8" id="KW-0812">Transmembrane</keyword>
<feature type="domain" description="Major facilitator superfamily (MFS) profile" evidence="9">
    <location>
        <begin position="109"/>
        <end position="544"/>
    </location>
</feature>
<dbReference type="Gene3D" id="1.20.1250.20">
    <property type="entry name" value="MFS general substrate transporter like domains"/>
    <property type="match status" value="1"/>
</dbReference>
<evidence type="ECO:0000256" key="4">
    <source>
        <dbReference type="ARBA" id="ARBA00022692"/>
    </source>
</evidence>
<comment type="subcellular location">
    <subcellularLocation>
        <location evidence="1">Membrane</location>
        <topology evidence="1">Multi-pass membrane protein</topology>
    </subcellularLocation>
</comment>
<evidence type="ECO:0000313" key="10">
    <source>
        <dbReference type="EMBL" id="KAJ5101257.1"/>
    </source>
</evidence>
<dbReference type="AlphaFoldDB" id="A0A9W9FJV3"/>
<evidence type="ECO:0000256" key="6">
    <source>
        <dbReference type="ARBA" id="ARBA00023136"/>
    </source>
</evidence>
<evidence type="ECO:0000256" key="3">
    <source>
        <dbReference type="ARBA" id="ARBA00022448"/>
    </source>
</evidence>
<dbReference type="Proteomes" id="UP001141434">
    <property type="component" value="Unassembled WGS sequence"/>
</dbReference>
<feature type="transmembrane region" description="Helical" evidence="8">
    <location>
        <begin position="423"/>
        <end position="445"/>
    </location>
</feature>
<accession>A0A9W9FJV3</accession>
<dbReference type="OrthoDB" id="5290825at2759"/>
<dbReference type="PROSITE" id="PS00217">
    <property type="entry name" value="SUGAR_TRANSPORT_2"/>
    <property type="match status" value="1"/>
</dbReference>
<proteinExistence type="inferred from homology"/>
<comment type="caution">
    <text evidence="10">The sequence shown here is derived from an EMBL/GenBank/DDBJ whole genome shotgun (WGS) entry which is preliminary data.</text>
</comment>
<dbReference type="GO" id="GO:0022857">
    <property type="term" value="F:transmembrane transporter activity"/>
    <property type="evidence" value="ECO:0007669"/>
    <property type="project" value="InterPro"/>
</dbReference>
<feature type="transmembrane region" description="Helical" evidence="8">
    <location>
        <begin position="489"/>
        <end position="510"/>
    </location>
</feature>
<dbReference type="GO" id="GO:0015791">
    <property type="term" value="P:polyol transmembrane transport"/>
    <property type="evidence" value="ECO:0007669"/>
    <property type="project" value="UniProtKB-ARBA"/>
</dbReference>
<evidence type="ECO:0000256" key="2">
    <source>
        <dbReference type="ARBA" id="ARBA00010992"/>
    </source>
</evidence>
<feature type="transmembrane region" description="Helical" evidence="8">
    <location>
        <begin position="270"/>
        <end position="291"/>
    </location>
</feature>
<organism evidence="10 11">
    <name type="scientific">Penicillium alfredii</name>
    <dbReference type="NCBI Taxonomy" id="1506179"/>
    <lineage>
        <taxon>Eukaryota</taxon>
        <taxon>Fungi</taxon>
        <taxon>Dikarya</taxon>
        <taxon>Ascomycota</taxon>
        <taxon>Pezizomycotina</taxon>
        <taxon>Eurotiomycetes</taxon>
        <taxon>Eurotiomycetidae</taxon>
        <taxon>Eurotiales</taxon>
        <taxon>Aspergillaceae</taxon>
        <taxon>Penicillium</taxon>
    </lineage>
</organism>
<evidence type="ECO:0000259" key="9">
    <source>
        <dbReference type="PROSITE" id="PS50850"/>
    </source>
</evidence>
<dbReference type="EMBL" id="JAPMSZ010000005">
    <property type="protein sequence ID" value="KAJ5101257.1"/>
    <property type="molecule type" value="Genomic_DNA"/>
</dbReference>
<feature type="transmembrane region" description="Helical" evidence="8">
    <location>
        <begin position="393"/>
        <end position="416"/>
    </location>
</feature>
<dbReference type="RefSeq" id="XP_056512088.1">
    <property type="nucleotide sequence ID" value="XM_056654061.1"/>
</dbReference>
<evidence type="ECO:0000256" key="8">
    <source>
        <dbReference type="SAM" id="Phobius"/>
    </source>
</evidence>
<dbReference type="InterPro" id="IPR003663">
    <property type="entry name" value="Sugar/inositol_transpt"/>
</dbReference>
<protein>
    <submittedName>
        <fullName evidence="10">MFS myo-inositol transporter</fullName>
    </submittedName>
</protein>
<name>A0A9W9FJV3_9EURO</name>
<keyword evidence="11" id="KW-1185">Reference proteome</keyword>
<evidence type="ECO:0000313" key="11">
    <source>
        <dbReference type="Proteomes" id="UP001141434"/>
    </source>
</evidence>
<gene>
    <name evidence="10" type="ORF">NUU61_003479</name>
</gene>
<evidence type="ECO:0000256" key="7">
    <source>
        <dbReference type="RuleBase" id="RU003346"/>
    </source>
</evidence>
<keyword evidence="5 8" id="KW-1133">Transmembrane helix</keyword>
<dbReference type="PANTHER" id="PTHR48020">
    <property type="entry name" value="PROTON MYO-INOSITOL COTRANSPORTER"/>
    <property type="match status" value="1"/>
</dbReference>
<comment type="similarity">
    <text evidence="2 7">Belongs to the major facilitator superfamily. Sugar transporter (TC 2.A.1.1) family.</text>
</comment>
<dbReference type="PRINTS" id="PR00171">
    <property type="entry name" value="SUGRTRNSPORT"/>
</dbReference>